<gene>
    <name evidence="1" type="ORF">GCM10022288_11530</name>
</gene>
<protein>
    <submittedName>
        <fullName evidence="1">Uncharacterized protein</fullName>
    </submittedName>
</protein>
<keyword evidence="2" id="KW-1185">Reference proteome</keyword>
<name>A0ABP8ANU5_9MICO</name>
<dbReference type="RefSeq" id="WP_344774765.1">
    <property type="nucleotide sequence ID" value="NZ_BAABBX010000009.1"/>
</dbReference>
<evidence type="ECO:0000313" key="1">
    <source>
        <dbReference type="EMBL" id="GAA4187074.1"/>
    </source>
</evidence>
<dbReference type="EMBL" id="BAABBX010000009">
    <property type="protein sequence ID" value="GAA4187074.1"/>
    <property type="molecule type" value="Genomic_DNA"/>
</dbReference>
<accession>A0ABP8ANU5</accession>
<proteinExistence type="predicted"/>
<comment type="caution">
    <text evidence="1">The sequence shown here is derived from an EMBL/GenBank/DDBJ whole genome shotgun (WGS) entry which is preliminary data.</text>
</comment>
<sequence>MGLAQYELGKNRVTGRQTISVFTPSPSKLWSSKTWALGAGRFAPRDGRPSWTFTLPSRPEWKQRAIARIAAAVAECFNAVLAALDPEADALLPGLCDFYAELRSGRTPIGDDPDDLIERLVARGRVPGLREYSRTWSPERQAWARRAAWAPQLIADLRGKAIVKWAGHRRRSALEGLRHDVRRALLRGARVPFIRLTAPWPRNAPILVATEGNVMAMNAQFADHPGFDEWLDTPIVELRWGNAAGFLRTLVHVADVREVGVLIDGERSRF</sequence>
<evidence type="ECO:0000313" key="2">
    <source>
        <dbReference type="Proteomes" id="UP001500213"/>
    </source>
</evidence>
<reference evidence="2" key="1">
    <citation type="journal article" date="2019" name="Int. J. Syst. Evol. Microbiol.">
        <title>The Global Catalogue of Microorganisms (GCM) 10K type strain sequencing project: providing services to taxonomists for standard genome sequencing and annotation.</title>
        <authorList>
            <consortium name="The Broad Institute Genomics Platform"/>
            <consortium name="The Broad Institute Genome Sequencing Center for Infectious Disease"/>
            <person name="Wu L."/>
            <person name="Ma J."/>
        </authorList>
    </citation>
    <scope>NUCLEOTIDE SEQUENCE [LARGE SCALE GENOMIC DNA]</scope>
    <source>
        <strain evidence="2">JCM 17593</strain>
    </source>
</reference>
<dbReference type="Proteomes" id="UP001500213">
    <property type="component" value="Unassembled WGS sequence"/>
</dbReference>
<organism evidence="1 2">
    <name type="scientific">Gryllotalpicola kribbensis</name>
    <dbReference type="NCBI Taxonomy" id="993084"/>
    <lineage>
        <taxon>Bacteria</taxon>
        <taxon>Bacillati</taxon>
        <taxon>Actinomycetota</taxon>
        <taxon>Actinomycetes</taxon>
        <taxon>Micrococcales</taxon>
        <taxon>Microbacteriaceae</taxon>
        <taxon>Gryllotalpicola</taxon>
    </lineage>
</organism>